<reference evidence="10 11" key="1">
    <citation type="submission" date="2018-05" db="EMBL/GenBank/DDBJ databases">
        <title>Novel Campyloabacter and Helicobacter Species and Strains.</title>
        <authorList>
            <person name="Mannion A.J."/>
            <person name="Shen Z."/>
            <person name="Fox J.G."/>
        </authorList>
    </citation>
    <scope>NUCLEOTIDE SEQUENCE [LARGE SCALE GENOMIC DNA]</scope>
    <source>
        <strain evidence="11">MIT10-5678</strain>
    </source>
</reference>
<evidence type="ECO:0000256" key="5">
    <source>
        <dbReference type="ARBA" id="ARBA00023136"/>
    </source>
</evidence>
<sequence>MLTWMQHHRKYLIITIWISTIALVGAVFVNWGAYDFNLDRASNAAIVGNEKISYNEFNTRYNQVFNYYNQISNGSLDEKSAEKIGLKELALNSLIEDKLLLNFAKDLGLNSSDDEIINKLTQTRAFQNPIGEFNKTIYYEILHANGFMPKDYEKILSDEVIIDKLNTIFNLPSSENEIKMLATAYFMRDSLSVAELDYDKKNIKINEEELKKFWEQQKQDYKTSKTYEISTYFLPLNDQKFTEEELQKFYNDENNRINYKDQNGKILDFKSVEDKVAKDYGLINLKNLANAKFLELKNNKEQFQKDENVSDLSIYYPLELLSKIKNGDVLRPVRYKDGYVIVRVNKIDPVRIKTFEEARNEVLPLYLSEKSKENLEKEAKEKLKDFKGENIGFVTRDSLLSDVKMDKNIFNDAEFSYFLTNVFNSDQNTSYVLLGDNKAVLYKINKQKIDISKDKLSQHYETLRQNLQMLKADMIKQELINQLRKTYPIKIYYKGK</sequence>
<evidence type="ECO:0000256" key="1">
    <source>
        <dbReference type="ARBA" id="ARBA00004401"/>
    </source>
</evidence>
<protein>
    <submittedName>
        <fullName evidence="10">Peptidylprolyl isomerase</fullName>
    </submittedName>
</protein>
<gene>
    <name evidence="10" type="ORF">CQA75_06285</name>
</gene>
<evidence type="ECO:0000259" key="9">
    <source>
        <dbReference type="Pfam" id="PF13145"/>
    </source>
</evidence>
<keyword evidence="6" id="KW-0143">Chaperone</keyword>
<dbReference type="RefSeq" id="WP_137624169.1">
    <property type="nucleotide sequence ID" value="NZ_NXLY01000011.1"/>
</dbReference>
<comment type="similarity">
    <text evidence="7">Belongs to the PpiD chaperone family.</text>
</comment>
<dbReference type="PANTHER" id="PTHR47529">
    <property type="entry name" value="PEPTIDYL-PROLYL CIS-TRANS ISOMERASE D"/>
    <property type="match status" value="1"/>
</dbReference>
<dbReference type="PANTHER" id="PTHR47529:SF1">
    <property type="entry name" value="PERIPLASMIC CHAPERONE PPID"/>
    <property type="match status" value="1"/>
</dbReference>
<dbReference type="Gene3D" id="1.10.4030.10">
    <property type="entry name" value="Porin chaperone SurA, peptide-binding domain"/>
    <property type="match status" value="1"/>
</dbReference>
<evidence type="ECO:0000256" key="2">
    <source>
        <dbReference type="ARBA" id="ARBA00022475"/>
    </source>
</evidence>
<dbReference type="SUPFAM" id="SSF109998">
    <property type="entry name" value="Triger factor/SurA peptide-binding domain-like"/>
    <property type="match status" value="1"/>
</dbReference>
<keyword evidence="3 8" id="KW-0812">Transmembrane</keyword>
<evidence type="ECO:0000313" key="10">
    <source>
        <dbReference type="EMBL" id="TKX33600.1"/>
    </source>
</evidence>
<comment type="subcellular location">
    <subcellularLocation>
        <location evidence="1">Cell membrane</location>
        <topology evidence="1">Single-pass type II membrane protein</topology>
    </subcellularLocation>
</comment>
<dbReference type="Pfam" id="PF13145">
    <property type="entry name" value="Rotamase_2"/>
    <property type="match status" value="1"/>
</dbReference>
<dbReference type="EMBL" id="NXLY01000011">
    <property type="protein sequence ID" value="TKX33600.1"/>
    <property type="molecule type" value="Genomic_DNA"/>
</dbReference>
<feature type="domain" description="PpiC" evidence="9">
    <location>
        <begin position="242"/>
        <end position="360"/>
    </location>
</feature>
<evidence type="ECO:0000256" key="3">
    <source>
        <dbReference type="ARBA" id="ARBA00022692"/>
    </source>
</evidence>
<dbReference type="InterPro" id="IPR000297">
    <property type="entry name" value="PPIase_PpiC"/>
</dbReference>
<evidence type="ECO:0000313" key="11">
    <source>
        <dbReference type="Proteomes" id="UP000309584"/>
    </source>
</evidence>
<name>A0ABY2THL4_9BACT</name>
<comment type="caution">
    <text evidence="10">The sequence shown here is derived from an EMBL/GenBank/DDBJ whole genome shotgun (WGS) entry which is preliminary data.</text>
</comment>
<keyword evidence="5 8" id="KW-0472">Membrane</keyword>
<dbReference type="InterPro" id="IPR052029">
    <property type="entry name" value="PpiD_chaperone"/>
</dbReference>
<keyword evidence="2" id="KW-1003">Cell membrane</keyword>
<dbReference type="GO" id="GO:0016853">
    <property type="term" value="F:isomerase activity"/>
    <property type="evidence" value="ECO:0007669"/>
    <property type="project" value="UniProtKB-KW"/>
</dbReference>
<keyword evidence="10" id="KW-0413">Isomerase</keyword>
<evidence type="ECO:0000256" key="8">
    <source>
        <dbReference type="SAM" id="Phobius"/>
    </source>
</evidence>
<feature type="transmembrane region" description="Helical" evidence="8">
    <location>
        <begin position="12"/>
        <end position="34"/>
    </location>
</feature>
<dbReference type="InterPro" id="IPR027304">
    <property type="entry name" value="Trigger_fact/SurA_dom_sf"/>
</dbReference>
<organism evidence="10 11">
    <name type="scientific">Campylobacter taeniopygiae</name>
    <dbReference type="NCBI Taxonomy" id="2510188"/>
    <lineage>
        <taxon>Bacteria</taxon>
        <taxon>Pseudomonadati</taxon>
        <taxon>Campylobacterota</taxon>
        <taxon>Epsilonproteobacteria</taxon>
        <taxon>Campylobacterales</taxon>
        <taxon>Campylobacteraceae</taxon>
        <taxon>Campylobacter</taxon>
    </lineage>
</organism>
<keyword evidence="11" id="KW-1185">Reference proteome</keyword>
<evidence type="ECO:0000256" key="6">
    <source>
        <dbReference type="ARBA" id="ARBA00023186"/>
    </source>
</evidence>
<dbReference type="Pfam" id="PF13624">
    <property type="entry name" value="SurA_N_3"/>
    <property type="match status" value="1"/>
</dbReference>
<evidence type="ECO:0000256" key="4">
    <source>
        <dbReference type="ARBA" id="ARBA00022989"/>
    </source>
</evidence>
<dbReference type="Proteomes" id="UP000309584">
    <property type="component" value="Unassembled WGS sequence"/>
</dbReference>
<evidence type="ECO:0000256" key="7">
    <source>
        <dbReference type="ARBA" id="ARBA00038408"/>
    </source>
</evidence>
<accession>A0ABY2THL4</accession>
<keyword evidence="4 8" id="KW-1133">Transmembrane helix</keyword>
<proteinExistence type="inferred from homology"/>